<feature type="region of interest" description="Disordered" evidence="2">
    <location>
        <begin position="680"/>
        <end position="702"/>
    </location>
</feature>
<feature type="region of interest" description="Disordered" evidence="2">
    <location>
        <begin position="1395"/>
        <end position="1823"/>
    </location>
</feature>
<evidence type="ECO:0000256" key="1">
    <source>
        <dbReference type="ARBA" id="ARBA00022581"/>
    </source>
</evidence>
<feature type="region of interest" description="Disordered" evidence="2">
    <location>
        <begin position="1177"/>
        <end position="1212"/>
    </location>
</feature>
<evidence type="ECO:0000259" key="3">
    <source>
        <dbReference type="PROSITE" id="PS50812"/>
    </source>
</evidence>
<feature type="compositionally biased region" description="Polar residues" evidence="2">
    <location>
        <begin position="235"/>
        <end position="245"/>
    </location>
</feature>
<comment type="caution">
    <text evidence="4">The sequence shown here is derived from an EMBL/GenBank/DDBJ whole genome shotgun (WGS) entry which is preliminary data.</text>
</comment>
<feature type="region of interest" description="Disordered" evidence="2">
    <location>
        <begin position="208"/>
        <end position="287"/>
    </location>
</feature>
<dbReference type="InterPro" id="IPR000313">
    <property type="entry name" value="PWWP_dom"/>
</dbReference>
<feature type="compositionally biased region" description="Basic and acidic residues" evidence="2">
    <location>
        <begin position="1434"/>
        <end position="1466"/>
    </location>
</feature>
<feature type="domain" description="PWWP" evidence="3">
    <location>
        <begin position="24"/>
        <end position="78"/>
    </location>
</feature>
<keyword evidence="1" id="KW-0945">Host-virus interaction</keyword>
<feature type="compositionally biased region" description="Basic and acidic residues" evidence="2">
    <location>
        <begin position="1519"/>
        <end position="1538"/>
    </location>
</feature>
<feature type="compositionally biased region" description="Acidic residues" evidence="2">
    <location>
        <begin position="1678"/>
        <end position="1697"/>
    </location>
</feature>
<dbReference type="PANTHER" id="PTHR13037">
    <property type="entry name" value="FORMIN"/>
    <property type="match status" value="1"/>
</dbReference>
<feature type="compositionally biased region" description="Acidic residues" evidence="2">
    <location>
        <begin position="818"/>
        <end position="830"/>
    </location>
</feature>
<sequence>MLAPLDSTPEANPPDHVKPALLPSQRVAWVLLQDAIWWPVLVCGSFFQDENADKCGHLVEAVHLYYFGTHTYHGSWTPAAMAEDAQIPYNCVAWTLLEGYPWSPVYVFDPNQVRENLELLGNSHQHHLKKARDWPNVYRLVYNFGYHNIRQVLVKAAVPSLVDRRISRQLRQQRRRLKSNLPFLCVEPGPELSLIEVDAPYPFVADSPLDSSASQDKGVPGLPPAPDAAKLLRSPQDTMKPTRQSAKAKTPPTNPPKQVDGRSTRKPKLPLPPSEEVKRPAAAAAKKKTVPQLYPNHLMTLAEVSSSPPVDIPNNSIVWAHVHGMSWWPAIVLDPFQIKPVLHFLGHAHDAPLKKARKQPKDVRLAFVFGRYNFLGAQTLNQYIPYVHASDLSSTTALPPPQVQFNAVAWAKRDEVWWPVFLCDPRTLRSNLFHLGTGELPHCRVATGLPFHNRIAYYFGMHDFGLYADDSLLKRWFCSEHVSFIKGHVDASVTDRLKDALKQVQEFFVAEEGHRTMLCKLVGASDDVSSPPPPQLHSFADGARVVPASHQVVLALYRPSSNPTRKAMLDDGAADKAPYDVLTMHTTRFKPTDLDALNQIMNAPTPQRPTDEKHGLTPMLPFLSDHVDATEVQVSNEHIDAVVVQVLHNLVDAIAQYHAATSTHEEIEEVDTPMPLAQTDETHEATAQEDSDANDMQEPDESHRSIQYAMDDIVASIEAIQCEDQEIEAMRSAAKTDDGAMLVEEGDCCVDMNSACHTSNEAVPFVTPWDVNLSRIPPTAPPPAVVCASVAWSFESGSTWWPVYLCDPDAIGPAFCLDDSDDEEPESCDTEWEHSDHDSPRRSSASVAYAKETKGFGRSKSPSWFAEKHPSYPRTQGITTTSSPDPPASRSRTRGPVTSVGIPRTAHVWKHFVWEEHMGKYYNYKLIECRYCRQAYADRGDRDVPVPERVVSQIPKMKLHLLQCAHCQLTEDDLEPVQQQGNHRATVVKAAPSRPPEDPRPGRALRRTLAVDDDVDEDQTAISATREEGAAAATIEHVAPQGPLLVASTADGVDIPSVEEPGATLNDDDATSDSLEHQVFAPESPREPDPSPIAQVGLKQASPGRKKRKASHVIVVEDDSDTLSDESVASYTARHPVKKRKGVPAKTLGPRTITLPDKARMTKQRFILPAPPQLAFGPHLSQDDALPEKEVPVPPTATASPEQVNPPPAPPVPVSRKAVAVPPAAPVAVTRKAVVSVPPSPAPPTNVPSDVPVTKVAALHDTIVWAYLKGYPWVPAYVLNPFKLRSELHLLGNGHERTLKKAKQKPGDYCIIYYFGTHNLYGVGFDWDVWSNGGRSGLITTPATALRPWHCDEHAKFLSGFPKAACKGDTAAELVDAIAEAEYLSVDAASRVLPEMHPSDMNPLLDPPSDSESGGADSDATVSDGEDIVHVQPKQKESSIADTPKKQITPSKKESPAQPKPNHDLADDIIVIDSSDSENDRDDNSASSEDEPDSSAHSTSSVSDVEDGDCSTVATAAADTKKNAHTRVDAIARSRSLENDVEDEEQSQVEDSELSNDDGLAPVNSDDEFDKDDEAASVRSDDDEDGGGSWEGSQGQAPDDQDELEALEDLEDAEYFTNDDDDPGEDDIPDGDVEDQDDGQSGGDEDKQSSEDDDAQEETLNDVVELADDSDHGHSSEEDAAADADVDNDNQSQEDDIPVVSLSNQRRKRPNKIHGLDNTTLMKGTREELGADDESTEATANASLARKTRKSSADDTFRSTRRRQLIVLDDSDDSDAEPAKPPRSHKKRVRDVRSSDEDKPSKSKSRSASKRDTEVRRQSGRTR</sequence>
<feature type="compositionally biased region" description="Acidic residues" evidence="2">
    <location>
        <begin position="687"/>
        <end position="699"/>
    </location>
</feature>
<dbReference type="CDD" id="cd05162">
    <property type="entry name" value="PWWP"/>
    <property type="match status" value="2"/>
</dbReference>
<evidence type="ECO:0000313" key="5">
    <source>
        <dbReference type="Proteomes" id="UP000265427"/>
    </source>
</evidence>
<feature type="compositionally biased region" description="Basic and acidic residues" evidence="2">
    <location>
        <begin position="1791"/>
        <end position="1801"/>
    </location>
</feature>
<dbReference type="PANTHER" id="PTHR13037:SF24">
    <property type="entry name" value="POLYCOMB PROTEIN PCL-RELATED"/>
    <property type="match status" value="1"/>
</dbReference>
<feature type="compositionally biased region" description="Acidic residues" evidence="2">
    <location>
        <begin position="1599"/>
        <end position="1638"/>
    </location>
</feature>
<feature type="region of interest" description="Disordered" evidence="2">
    <location>
        <begin position="1054"/>
        <end position="1113"/>
    </location>
</feature>
<feature type="region of interest" description="Disordered" evidence="2">
    <location>
        <begin position="816"/>
        <end position="899"/>
    </location>
</feature>
<accession>A0A397AW97</accession>
<organism evidence="4 5">
    <name type="scientific">Aphanomyces astaci</name>
    <name type="common">Crayfish plague agent</name>
    <dbReference type="NCBI Taxonomy" id="112090"/>
    <lineage>
        <taxon>Eukaryota</taxon>
        <taxon>Sar</taxon>
        <taxon>Stramenopiles</taxon>
        <taxon>Oomycota</taxon>
        <taxon>Saprolegniomycetes</taxon>
        <taxon>Saprolegniales</taxon>
        <taxon>Verrucalvaceae</taxon>
        <taxon>Aphanomyces</taxon>
    </lineage>
</organism>
<feature type="region of interest" description="Disordered" evidence="2">
    <location>
        <begin position="978"/>
        <end position="1004"/>
    </location>
</feature>
<feature type="domain" description="PWWP" evidence="3">
    <location>
        <begin position="314"/>
        <end position="389"/>
    </location>
</feature>
<dbReference type="Proteomes" id="UP000265427">
    <property type="component" value="Unassembled WGS sequence"/>
</dbReference>
<dbReference type="EMBL" id="QUSZ01005314">
    <property type="protein sequence ID" value="RHY10258.1"/>
    <property type="molecule type" value="Genomic_DNA"/>
</dbReference>
<feature type="compositionally biased region" description="Acidic residues" evidence="2">
    <location>
        <begin position="1651"/>
        <end position="1668"/>
    </location>
</feature>
<feature type="compositionally biased region" description="Basic and acidic residues" evidence="2">
    <location>
        <begin position="831"/>
        <end position="841"/>
    </location>
</feature>
<dbReference type="VEuPathDB" id="FungiDB:H257_01861"/>
<feature type="compositionally biased region" description="Low complexity" evidence="2">
    <location>
        <begin position="1407"/>
        <end position="1420"/>
    </location>
</feature>
<evidence type="ECO:0000313" key="4">
    <source>
        <dbReference type="EMBL" id="RHY10258.1"/>
    </source>
</evidence>
<protein>
    <recommendedName>
        <fullName evidence="3">PWWP domain-containing protein</fullName>
    </recommendedName>
</protein>
<gene>
    <name evidence="4" type="ORF">DYB36_000675</name>
</gene>
<evidence type="ECO:0000256" key="2">
    <source>
        <dbReference type="SAM" id="MobiDB-lite"/>
    </source>
</evidence>
<dbReference type="Gene3D" id="2.30.30.140">
    <property type="match status" value="3"/>
</dbReference>
<reference evidence="4 5" key="1">
    <citation type="submission" date="2018-08" db="EMBL/GenBank/DDBJ databases">
        <title>Aphanomyces genome sequencing and annotation.</title>
        <authorList>
            <person name="Minardi D."/>
            <person name="Oidtmann B."/>
            <person name="Van Der Giezen M."/>
            <person name="Studholme D.J."/>
        </authorList>
    </citation>
    <scope>NUCLEOTIDE SEQUENCE [LARGE SCALE GENOMIC DNA]</scope>
    <source>
        <strain evidence="4 5">Kv</strain>
    </source>
</reference>
<dbReference type="PROSITE" id="PS50812">
    <property type="entry name" value="PWWP"/>
    <property type="match status" value="3"/>
</dbReference>
<feature type="domain" description="PWWP" evidence="3">
    <location>
        <begin position="1260"/>
        <end position="1327"/>
    </location>
</feature>
<name>A0A397AW97_APHAT</name>
<dbReference type="SUPFAM" id="SSF63748">
    <property type="entry name" value="Tudor/PWWP/MBT"/>
    <property type="match status" value="2"/>
</dbReference>
<proteinExistence type="predicted"/>
<feature type="compositionally biased region" description="Acidic residues" evidence="2">
    <location>
        <begin position="1539"/>
        <end position="1556"/>
    </location>
</feature>
<feature type="compositionally biased region" description="Polar residues" evidence="2">
    <location>
        <begin position="873"/>
        <end position="883"/>
    </location>
</feature>